<feature type="domain" description="Serine/threonine specific protein phosphatases" evidence="1">
    <location>
        <begin position="70"/>
        <end position="75"/>
    </location>
</feature>
<dbReference type="GO" id="GO:0110154">
    <property type="term" value="P:RNA decapping"/>
    <property type="evidence" value="ECO:0007669"/>
    <property type="project" value="TreeGrafter"/>
</dbReference>
<name>A0A0H3HDE4_KLEM8</name>
<dbReference type="PANTHER" id="PTHR42850">
    <property type="entry name" value="METALLOPHOSPHOESTERASE"/>
    <property type="match status" value="1"/>
</dbReference>
<dbReference type="PANTHER" id="PTHR42850:SF10">
    <property type="entry name" value="SERINE_THREONINE-PROTEIN PHOSPHATASE 1"/>
    <property type="match status" value="1"/>
</dbReference>
<accession>A0A0H3HDE4</accession>
<dbReference type="KEGG" id="kox:KOX_23765"/>
<dbReference type="NCBIfam" id="NF008516">
    <property type="entry name" value="PRK11439.1"/>
    <property type="match status" value="1"/>
</dbReference>
<dbReference type="RefSeq" id="WP_014229829.1">
    <property type="nucleotide sequence ID" value="NC_016612.1"/>
</dbReference>
<protein>
    <submittedName>
        <fullName evidence="2">Serine/threonine protein phosphatase 1</fullName>
        <ecNumber evidence="2">3.1.3.16</ecNumber>
    </submittedName>
</protein>
<evidence type="ECO:0000313" key="3">
    <source>
        <dbReference type="Proteomes" id="UP000007843"/>
    </source>
</evidence>
<dbReference type="EMBL" id="CP003218">
    <property type="protein sequence ID" value="AEX06469.1"/>
    <property type="molecule type" value="Genomic_DNA"/>
</dbReference>
<dbReference type="InterPro" id="IPR004843">
    <property type="entry name" value="Calcineurin-like_PHP"/>
</dbReference>
<dbReference type="GO" id="GO:0004722">
    <property type="term" value="F:protein serine/threonine phosphatase activity"/>
    <property type="evidence" value="ECO:0007669"/>
    <property type="project" value="UniProtKB-EC"/>
</dbReference>
<dbReference type="InterPro" id="IPR050126">
    <property type="entry name" value="Ap4A_hydrolase"/>
</dbReference>
<organism evidence="2 3">
    <name type="scientific">Klebsiella michiganensis (strain ATCC 8724 / DSM 4798 / JCM 20051 / NBRC 3318 / NRRL B-199 / KCTC 1686 / BUCSAV 143 / CCM 1901)</name>
    <dbReference type="NCBI Taxonomy" id="1006551"/>
    <lineage>
        <taxon>Bacteria</taxon>
        <taxon>Pseudomonadati</taxon>
        <taxon>Pseudomonadota</taxon>
        <taxon>Gammaproteobacteria</taxon>
        <taxon>Enterobacterales</taxon>
        <taxon>Enterobacteriaceae</taxon>
        <taxon>Klebsiella/Raoultella group</taxon>
        <taxon>Klebsiella</taxon>
    </lineage>
</organism>
<reference evidence="2 3" key="1">
    <citation type="journal article" date="2012" name="J. Bacteriol.">
        <title>Complete genome sequence of Klebsiella oxytoca KCTC 1686, used in production of 2,3-butanediol.</title>
        <authorList>
            <person name="Shin S.H."/>
            <person name="Kim S."/>
            <person name="Kim J.Y."/>
            <person name="Lee S."/>
            <person name="Um Y."/>
            <person name="Oh M.K."/>
            <person name="Kim Y.R."/>
            <person name="Lee J."/>
            <person name="Yang K.S."/>
        </authorList>
    </citation>
    <scope>NUCLEOTIDE SEQUENCE [LARGE SCALE GENOMIC DNA]</scope>
    <source>
        <strain evidence="3">ATCC 8724 / DSM 4798 / JCM 20051 / NBRC 3318 / NRRL B-199 / KCTC 1686</strain>
    </source>
</reference>
<dbReference type="GO" id="GO:0008803">
    <property type="term" value="F:bis(5'-nucleosyl)-tetraphosphatase (symmetrical) activity"/>
    <property type="evidence" value="ECO:0007669"/>
    <property type="project" value="TreeGrafter"/>
</dbReference>
<dbReference type="Pfam" id="PF00149">
    <property type="entry name" value="Metallophos"/>
    <property type="match status" value="1"/>
</dbReference>
<dbReference type="GO" id="GO:0005737">
    <property type="term" value="C:cytoplasm"/>
    <property type="evidence" value="ECO:0007669"/>
    <property type="project" value="TreeGrafter"/>
</dbReference>
<dbReference type="SUPFAM" id="SSF56300">
    <property type="entry name" value="Metallo-dependent phosphatases"/>
    <property type="match status" value="1"/>
</dbReference>
<dbReference type="AlphaFoldDB" id="A0A0H3HDE4"/>
<dbReference type="Proteomes" id="UP000007843">
    <property type="component" value="Chromosome"/>
</dbReference>
<dbReference type="HOGENOM" id="CLU_023125_1_1_6"/>
<proteinExistence type="predicted"/>
<dbReference type="InterPro" id="IPR029052">
    <property type="entry name" value="Metallo-depent_PP-like"/>
</dbReference>
<evidence type="ECO:0000313" key="2">
    <source>
        <dbReference type="EMBL" id="AEX06469.1"/>
    </source>
</evidence>
<keyword evidence="2" id="KW-0378">Hydrolase</keyword>
<dbReference type="InterPro" id="IPR006186">
    <property type="entry name" value="Ser/Thr-sp_prot-phosphatase"/>
</dbReference>
<dbReference type="EC" id="3.1.3.16" evidence="2"/>
<sequence length="217" mass="25095">MYQRIYGCDWRNIWLVGDLHGCFARLMAALRERKFDPYQDLLLSVGDLIDRGPQSAECLDLLRYRWVYAVRGNHEQMALEALADGDMRLWEMNGGDWYTQRAASQKQRLTALIARCRRLPLIIELHSGEQVHVIAHADYPAAVYRWQRAVDEHQVLWRRQRLTDHLAGRHGAIAGADHFWFGHTPLKRRYDSDNQHYIDTGAVFGGELTLVALQLAG</sequence>
<evidence type="ECO:0000259" key="1">
    <source>
        <dbReference type="PROSITE" id="PS00125"/>
    </source>
</evidence>
<gene>
    <name evidence="2" type="primary">pphA</name>
    <name evidence="2" type="ordered locus">KOX_23765</name>
</gene>
<dbReference type="PROSITE" id="PS00125">
    <property type="entry name" value="SER_THR_PHOSPHATASE"/>
    <property type="match status" value="1"/>
</dbReference>
<dbReference type="Gene3D" id="3.60.21.10">
    <property type="match status" value="1"/>
</dbReference>